<evidence type="ECO:0000256" key="10">
    <source>
        <dbReference type="ARBA" id="ARBA00023145"/>
    </source>
</evidence>
<dbReference type="GO" id="GO:0006508">
    <property type="term" value="P:proteolysis"/>
    <property type="evidence" value="ECO:0007669"/>
    <property type="project" value="UniProtKB-KW"/>
</dbReference>
<evidence type="ECO:0000256" key="13">
    <source>
        <dbReference type="SAM" id="MobiDB-lite"/>
    </source>
</evidence>
<dbReference type="Gene3D" id="1.10.390.10">
    <property type="entry name" value="Neutral Protease Domain 2"/>
    <property type="match status" value="1"/>
</dbReference>
<feature type="compositionally biased region" description="Polar residues" evidence="13">
    <location>
        <begin position="278"/>
        <end position="290"/>
    </location>
</feature>
<dbReference type="GO" id="GO:0005576">
    <property type="term" value="C:extracellular region"/>
    <property type="evidence" value="ECO:0007669"/>
    <property type="project" value="UniProtKB-SubCell"/>
</dbReference>
<dbReference type="PANTHER" id="PTHR33478:SF1">
    <property type="entry name" value="EXTRACELLULAR METALLOPROTEINASE MEP"/>
    <property type="match status" value="1"/>
</dbReference>
<keyword evidence="3 12" id="KW-0964">Secreted</keyword>
<keyword evidence="8 11" id="KW-0862">Zinc</keyword>
<dbReference type="InterPro" id="IPR011096">
    <property type="entry name" value="FTP_domain"/>
</dbReference>
<evidence type="ECO:0000259" key="14">
    <source>
        <dbReference type="Pfam" id="PF07504"/>
    </source>
</evidence>
<comment type="cofactor">
    <cofactor evidence="11">
        <name>Zn(2+)</name>
        <dbReference type="ChEBI" id="CHEBI:29105"/>
    </cofactor>
    <text evidence="11">Binds 1 zinc ion per subunit.</text>
</comment>
<feature type="binding site" evidence="11">
    <location>
        <position position="452"/>
    </location>
    <ligand>
        <name>Zn(2+)</name>
        <dbReference type="ChEBI" id="CHEBI:29105"/>
        <note>catalytic</note>
    </ligand>
</feature>
<dbReference type="Pfam" id="PF02128">
    <property type="entry name" value="Peptidase_M36"/>
    <property type="match status" value="1"/>
</dbReference>
<evidence type="ECO:0000256" key="3">
    <source>
        <dbReference type="ARBA" id="ARBA00022525"/>
    </source>
</evidence>
<keyword evidence="6 12" id="KW-0732">Signal</keyword>
<keyword evidence="7 12" id="KW-0378">Hydrolase</keyword>
<keyword evidence="10 12" id="KW-0865">Zymogen</keyword>
<evidence type="ECO:0000256" key="8">
    <source>
        <dbReference type="ARBA" id="ARBA00022833"/>
    </source>
</evidence>
<dbReference type="EMBL" id="HF935906">
    <property type="protein sequence ID" value="CCX32654.1"/>
    <property type="molecule type" value="Genomic_DNA"/>
</dbReference>
<dbReference type="InterPro" id="IPR027268">
    <property type="entry name" value="Peptidase_M4/M1_CTD_sf"/>
</dbReference>
<evidence type="ECO:0000256" key="6">
    <source>
        <dbReference type="ARBA" id="ARBA00022729"/>
    </source>
</evidence>
<evidence type="ECO:0000256" key="11">
    <source>
        <dbReference type="PIRSR" id="PIRSR601842-2"/>
    </source>
</evidence>
<dbReference type="GO" id="GO:0004222">
    <property type="term" value="F:metalloendopeptidase activity"/>
    <property type="evidence" value="ECO:0007669"/>
    <property type="project" value="InterPro"/>
</dbReference>
<feature type="chain" id="PRO_5009369395" description="Extracellular metalloproteinase" evidence="12">
    <location>
        <begin position="19"/>
        <end position="642"/>
    </location>
</feature>
<comment type="subcellular location">
    <subcellularLocation>
        <location evidence="1 12">Secreted</location>
    </subcellularLocation>
</comment>
<reference evidence="15 16" key="1">
    <citation type="journal article" date="2013" name="PLoS Genet.">
        <title>The genome and development-dependent transcriptomes of Pyronema confluens: a window into fungal evolution.</title>
        <authorList>
            <person name="Traeger S."/>
            <person name="Altegoer F."/>
            <person name="Freitag M."/>
            <person name="Gabaldon T."/>
            <person name="Kempken F."/>
            <person name="Kumar A."/>
            <person name="Marcet-Houben M."/>
            <person name="Poggeler S."/>
            <person name="Stajich J.E."/>
            <person name="Nowrousian M."/>
        </authorList>
    </citation>
    <scope>NUCLEOTIDE SEQUENCE [LARGE SCALE GENOMIC DNA]</scope>
    <source>
        <strain evidence="16">CBS 100304</strain>
        <tissue evidence="15">Vegetative mycelium</tissue>
    </source>
</reference>
<dbReference type="AlphaFoldDB" id="U4LKM1"/>
<evidence type="ECO:0000256" key="4">
    <source>
        <dbReference type="ARBA" id="ARBA00022670"/>
    </source>
</evidence>
<proteinExistence type="inferred from homology"/>
<dbReference type="InterPro" id="IPR050371">
    <property type="entry name" value="Fungal_virulence_M36"/>
</dbReference>
<feature type="binding site" evidence="11">
    <location>
        <position position="428"/>
    </location>
    <ligand>
        <name>Zn(2+)</name>
        <dbReference type="ChEBI" id="CHEBI:29105"/>
        <note>catalytic</note>
    </ligand>
</feature>
<feature type="region of interest" description="Disordered" evidence="13">
    <location>
        <begin position="261"/>
        <end position="299"/>
    </location>
</feature>
<gene>
    <name evidence="15" type="ORF">PCON_13505</name>
</gene>
<organism evidence="15 16">
    <name type="scientific">Pyronema omphalodes (strain CBS 100304)</name>
    <name type="common">Pyronema confluens</name>
    <dbReference type="NCBI Taxonomy" id="1076935"/>
    <lineage>
        <taxon>Eukaryota</taxon>
        <taxon>Fungi</taxon>
        <taxon>Dikarya</taxon>
        <taxon>Ascomycota</taxon>
        <taxon>Pezizomycotina</taxon>
        <taxon>Pezizomycetes</taxon>
        <taxon>Pezizales</taxon>
        <taxon>Pyronemataceae</taxon>
        <taxon>Pyronema</taxon>
    </lineage>
</organism>
<dbReference type="EC" id="3.4.24.-" evidence="12"/>
<evidence type="ECO:0000313" key="15">
    <source>
        <dbReference type="EMBL" id="CCX32654.1"/>
    </source>
</evidence>
<dbReference type="SUPFAM" id="SSF55486">
    <property type="entry name" value="Metalloproteases ('zincins'), catalytic domain"/>
    <property type="match status" value="1"/>
</dbReference>
<evidence type="ECO:0000313" key="16">
    <source>
        <dbReference type="Proteomes" id="UP000018144"/>
    </source>
</evidence>
<dbReference type="Proteomes" id="UP000018144">
    <property type="component" value="Unassembled WGS sequence"/>
</dbReference>
<dbReference type="PANTHER" id="PTHR33478">
    <property type="entry name" value="EXTRACELLULAR METALLOPROTEINASE MEP"/>
    <property type="match status" value="1"/>
</dbReference>
<dbReference type="CDD" id="cd09596">
    <property type="entry name" value="M36"/>
    <property type="match status" value="1"/>
</dbReference>
<dbReference type="STRING" id="1076935.U4LKM1"/>
<accession>U4LKM1</accession>
<evidence type="ECO:0000256" key="9">
    <source>
        <dbReference type="ARBA" id="ARBA00023049"/>
    </source>
</evidence>
<keyword evidence="4 12" id="KW-0645">Protease</keyword>
<dbReference type="PRINTS" id="PR00999">
    <property type="entry name" value="FUNGALYSIN"/>
</dbReference>
<feature type="signal peptide" evidence="12">
    <location>
        <begin position="1"/>
        <end position="18"/>
    </location>
</feature>
<feature type="domain" description="FTP" evidence="14">
    <location>
        <begin position="77"/>
        <end position="118"/>
    </location>
</feature>
<keyword evidence="5 11" id="KW-0479">Metal-binding</keyword>
<evidence type="ECO:0000256" key="7">
    <source>
        <dbReference type="ARBA" id="ARBA00022801"/>
    </source>
</evidence>
<comment type="similarity">
    <text evidence="2 12">Belongs to the peptidase M36 family.</text>
</comment>
<keyword evidence="16" id="KW-1185">Reference proteome</keyword>
<sequence length="642" mass="70447">MRFSSALFLASILAVTSSHGVHNSINDDRSATYLSNPSVPSRLDRRAASSDPVQIALAHFKTVSPSATLRSNGDSYTSDDSGITHVYLTQTHNGLDIINAQGNVNIKNGKVVSSGNSLVNGKINAPAPVRRATIIDPLEALKGAIQKMGYDLDVTQARAVQDGFSTMRTAGGAKNYRIEGAKGAVEDPKAELVYYQTATGEVKLAWKLTTDLDESYMLTYANANVAGDILGAANLVSEAQYNVYPLGVNDPSDGKRVLLTDPANESASPRGWHDDGTTKYTDTRGNNGRAQENWDGTPDWENNHCAEGGEKQVFNFPYDPKAHITNTTEARGYIDAALSQLFYTSNIYHDFLEVLGFTEAAGNFEELNSGSLGMGGDAVQLNAQDGSGMNNANFMTPPDGQRPRMRMYLWNSTEIITDGDFDNGIILHDNRLTGGPARTDCLYTIEAGGMGEGWSDFFPTALRIKPGDNRKTNYAMGDWANGVGIRPHPYSTDMKVNPTTYSWIGPNSTYWKVHPVGHVWATMLYDLMWNLEDKFGYSPNPFPTFRKNTRIPKHGRHLAMKLVLEGMKLQPCFPTFLTARDAIVDADYQLTGGENACEIWSAFAKRGLGVDARTEGNDKIDGFKMPEKLKCHNKNYEVETQH</sequence>
<evidence type="ECO:0000256" key="5">
    <source>
        <dbReference type="ARBA" id="ARBA00022723"/>
    </source>
</evidence>
<evidence type="ECO:0000256" key="2">
    <source>
        <dbReference type="ARBA" id="ARBA00006006"/>
    </source>
</evidence>
<feature type="binding site" evidence="11">
    <location>
        <position position="238"/>
    </location>
    <ligand>
        <name>Zn(2+)</name>
        <dbReference type="ChEBI" id="CHEBI:29105"/>
        <note>catalytic</note>
    </ligand>
</feature>
<name>U4LKM1_PYROM</name>
<dbReference type="OrthoDB" id="3227768at2759"/>
<dbReference type="Gene3D" id="3.10.170.10">
    <property type="match status" value="1"/>
</dbReference>
<dbReference type="OMA" id="IRKDSYT"/>
<dbReference type="GO" id="GO:0008270">
    <property type="term" value="F:zinc ion binding"/>
    <property type="evidence" value="ECO:0007669"/>
    <property type="project" value="InterPro"/>
</dbReference>
<protein>
    <recommendedName>
        <fullName evidence="12">Extracellular metalloproteinase</fullName>
        <ecNumber evidence="12">3.4.24.-</ecNumber>
    </recommendedName>
    <alternativeName>
        <fullName evidence="12">Fungalysin</fullName>
    </alternativeName>
</protein>
<keyword evidence="9 12" id="KW-0482">Metalloprotease</keyword>
<dbReference type="InterPro" id="IPR001842">
    <property type="entry name" value="Peptidase_M36"/>
</dbReference>
<dbReference type="Pfam" id="PF07504">
    <property type="entry name" value="FTP"/>
    <property type="match status" value="1"/>
</dbReference>
<dbReference type="eggNOG" id="ENOG502QTDC">
    <property type="taxonomic scope" value="Eukaryota"/>
</dbReference>
<dbReference type="MEROPS" id="M36.001"/>
<evidence type="ECO:0000256" key="12">
    <source>
        <dbReference type="RuleBase" id="RU364017"/>
    </source>
</evidence>
<evidence type="ECO:0000256" key="1">
    <source>
        <dbReference type="ARBA" id="ARBA00004613"/>
    </source>
</evidence>